<dbReference type="EMBL" id="BAAABW010000031">
    <property type="protein sequence ID" value="GAA0374738.1"/>
    <property type="molecule type" value="Genomic_DNA"/>
</dbReference>
<organism evidence="3 4">
    <name type="scientific">Streptomyces blastmyceticus</name>
    <dbReference type="NCBI Taxonomy" id="68180"/>
    <lineage>
        <taxon>Bacteria</taxon>
        <taxon>Bacillati</taxon>
        <taxon>Actinomycetota</taxon>
        <taxon>Actinomycetes</taxon>
        <taxon>Kitasatosporales</taxon>
        <taxon>Streptomycetaceae</taxon>
        <taxon>Streptomyces</taxon>
    </lineage>
</organism>
<proteinExistence type="predicted"/>
<name>A0ABP3HNC8_9ACTN</name>
<sequence length="110" mass="11736">MLAHDLRDARWRKSTYSGNSGECIEIADGHTSLVPVRDSKTPHGPALLVHARAWAEFIAGIKAGAFRPYADPRQHHVSPGSGTRPGLTLASLAEPIVTQSSASSWTPVPS</sequence>
<dbReference type="Proteomes" id="UP001500063">
    <property type="component" value="Unassembled WGS sequence"/>
</dbReference>
<dbReference type="RefSeq" id="WP_344123079.1">
    <property type="nucleotide sequence ID" value="NZ_BAAABW010000031.1"/>
</dbReference>
<feature type="compositionally biased region" description="Polar residues" evidence="1">
    <location>
        <begin position="97"/>
        <end position="110"/>
    </location>
</feature>
<evidence type="ECO:0000313" key="3">
    <source>
        <dbReference type="EMBL" id="GAA0374738.1"/>
    </source>
</evidence>
<keyword evidence="4" id="KW-1185">Reference proteome</keyword>
<dbReference type="Pfam" id="PF04149">
    <property type="entry name" value="DUF397"/>
    <property type="match status" value="1"/>
</dbReference>
<dbReference type="InterPro" id="IPR007278">
    <property type="entry name" value="DUF397"/>
</dbReference>
<evidence type="ECO:0000313" key="4">
    <source>
        <dbReference type="Proteomes" id="UP001500063"/>
    </source>
</evidence>
<reference evidence="4" key="1">
    <citation type="journal article" date="2019" name="Int. J. Syst. Evol. Microbiol.">
        <title>The Global Catalogue of Microorganisms (GCM) 10K type strain sequencing project: providing services to taxonomists for standard genome sequencing and annotation.</title>
        <authorList>
            <consortium name="The Broad Institute Genomics Platform"/>
            <consortium name="The Broad Institute Genome Sequencing Center for Infectious Disease"/>
            <person name="Wu L."/>
            <person name="Ma J."/>
        </authorList>
    </citation>
    <scope>NUCLEOTIDE SEQUENCE [LARGE SCALE GENOMIC DNA]</scope>
    <source>
        <strain evidence="4">JCM 4565</strain>
    </source>
</reference>
<evidence type="ECO:0000259" key="2">
    <source>
        <dbReference type="Pfam" id="PF04149"/>
    </source>
</evidence>
<comment type="caution">
    <text evidence="3">The sequence shown here is derived from an EMBL/GenBank/DDBJ whole genome shotgun (WGS) entry which is preliminary data.</text>
</comment>
<feature type="domain" description="DUF397" evidence="2">
    <location>
        <begin position="9"/>
        <end position="62"/>
    </location>
</feature>
<feature type="region of interest" description="Disordered" evidence="1">
    <location>
        <begin position="90"/>
        <end position="110"/>
    </location>
</feature>
<protein>
    <recommendedName>
        <fullName evidence="2">DUF397 domain-containing protein</fullName>
    </recommendedName>
</protein>
<evidence type="ECO:0000256" key="1">
    <source>
        <dbReference type="SAM" id="MobiDB-lite"/>
    </source>
</evidence>
<accession>A0ABP3HNC8</accession>
<gene>
    <name evidence="3" type="ORF">GCM10010319_61630</name>
</gene>